<dbReference type="PROSITE" id="PS51257">
    <property type="entry name" value="PROKAR_LIPOPROTEIN"/>
    <property type="match status" value="1"/>
</dbReference>
<feature type="domain" description="SusD-like N-terminal" evidence="7">
    <location>
        <begin position="32"/>
        <end position="227"/>
    </location>
</feature>
<dbReference type="InterPro" id="IPR011990">
    <property type="entry name" value="TPR-like_helical_dom_sf"/>
</dbReference>
<evidence type="ECO:0000256" key="2">
    <source>
        <dbReference type="ARBA" id="ARBA00006275"/>
    </source>
</evidence>
<dbReference type="GO" id="GO:0009279">
    <property type="term" value="C:cell outer membrane"/>
    <property type="evidence" value="ECO:0007669"/>
    <property type="project" value="UniProtKB-SubCell"/>
</dbReference>
<comment type="caution">
    <text evidence="8">The sequence shown here is derived from an EMBL/GenBank/DDBJ whole genome shotgun (WGS) entry which is preliminary data.</text>
</comment>
<evidence type="ECO:0000259" key="6">
    <source>
        <dbReference type="Pfam" id="PF07980"/>
    </source>
</evidence>
<organism evidence="8 9">
    <name type="scientific">Psychroflexus gondwanensis ACAM 44</name>
    <dbReference type="NCBI Taxonomy" id="1189619"/>
    <lineage>
        <taxon>Bacteria</taxon>
        <taxon>Pseudomonadati</taxon>
        <taxon>Bacteroidota</taxon>
        <taxon>Flavobacteriia</taxon>
        <taxon>Flavobacteriales</taxon>
        <taxon>Flavobacteriaceae</taxon>
        <taxon>Psychroflexus</taxon>
    </lineage>
</organism>
<dbReference type="Proteomes" id="UP000012317">
    <property type="component" value="Unassembled WGS sequence"/>
</dbReference>
<keyword evidence="3" id="KW-0732">Signal</keyword>
<dbReference type="SUPFAM" id="SSF48452">
    <property type="entry name" value="TPR-like"/>
    <property type="match status" value="1"/>
</dbReference>
<keyword evidence="4" id="KW-0472">Membrane</keyword>
<evidence type="ECO:0000259" key="7">
    <source>
        <dbReference type="Pfam" id="PF14322"/>
    </source>
</evidence>
<accession>N1WXN8</accession>
<evidence type="ECO:0000256" key="5">
    <source>
        <dbReference type="ARBA" id="ARBA00023237"/>
    </source>
</evidence>
<dbReference type="EMBL" id="APLF01000010">
    <property type="protein sequence ID" value="EMY80638.1"/>
    <property type="molecule type" value="Genomic_DNA"/>
</dbReference>
<dbReference type="Pfam" id="PF14322">
    <property type="entry name" value="SusD-like_3"/>
    <property type="match status" value="1"/>
</dbReference>
<dbReference type="InterPro" id="IPR033985">
    <property type="entry name" value="SusD-like_N"/>
</dbReference>
<feature type="domain" description="RagB/SusD" evidence="6">
    <location>
        <begin position="359"/>
        <end position="472"/>
    </location>
</feature>
<dbReference type="CDD" id="cd08977">
    <property type="entry name" value="SusD"/>
    <property type="match status" value="1"/>
</dbReference>
<gene>
    <name evidence="8" type="ORF">pgond44_10844</name>
</gene>
<dbReference type="AlphaFoldDB" id="N1WXN8"/>
<name>N1WXN8_9FLAO</name>
<dbReference type="Pfam" id="PF07980">
    <property type="entry name" value="SusD_RagB"/>
    <property type="match status" value="1"/>
</dbReference>
<reference evidence="8 9" key="1">
    <citation type="journal article" date="2014" name="Genome Biol. Evol.">
        <title>Extensive gene acquisition in the extremely psychrophilic bacterial species Psychroflexus torquis and the link to sea-ice ecosystem specialism.</title>
        <authorList>
            <person name="Feng S."/>
            <person name="Powell S.M."/>
            <person name="Wilson R."/>
            <person name="Bowman J.P."/>
        </authorList>
    </citation>
    <scope>NUCLEOTIDE SEQUENCE [LARGE SCALE GENOMIC DNA]</scope>
    <source>
        <strain evidence="8 9">ACAM 44</strain>
    </source>
</reference>
<evidence type="ECO:0000313" key="8">
    <source>
        <dbReference type="EMBL" id="EMY80638.1"/>
    </source>
</evidence>
<dbReference type="eggNOG" id="COG0446">
    <property type="taxonomic scope" value="Bacteria"/>
</dbReference>
<dbReference type="PATRIC" id="fig|1189619.4.peg.2229"/>
<sequence length="505" mass="56866">MLNFKRMKMAKTIYNQWFMILMALALVSCSDDFVELEPPYRLTSENFFEDEEDFQNALIGSYDILQSTYVNVILGEIASDNTHAGGESATDVVGWQQVDRMAHTPDNNNLDDIWDFNFAGVYRASYILENADKIDFEGKEQIIAEARFLRAYFNFELVKWFGAIPIKPEGKFELGEETSLPRTSIDLVYQYIENDLSLAIPNMSSQALEIGRASKASAQALLGKVHLYQDEFNLAAPLFDAVIGSQQFHLYGTEGDEEYEDLFEFEAENSAESVFEIQYSGQAQGASFDCLQCSEGNVMVGFSGVRGYNGPVFESGFGFNLPTEETYNAFDLDDLRRDVSILNIEAWAADTGATFTIGNQDPTTGHTGYYNRKYIPRQNDNLGDANLTQPNNYRAIRYADVLLMAAEALNRGGINDQLALDYVNEVRERAGLDDVNLSGGQLTEEIYTQRRLELVGEGHRFFDLVRTGRAANVIDGFTPNKNEVFPVPLEEIQFSQGNWEQNANY</sequence>
<dbReference type="InterPro" id="IPR012944">
    <property type="entry name" value="SusD_RagB_dom"/>
</dbReference>
<evidence type="ECO:0000256" key="4">
    <source>
        <dbReference type="ARBA" id="ARBA00023136"/>
    </source>
</evidence>
<keyword evidence="9" id="KW-1185">Reference proteome</keyword>
<keyword evidence="5" id="KW-0998">Cell outer membrane</keyword>
<protein>
    <submittedName>
        <fullName evidence="8">Carbohydrate binding outer membrane protein, SusD family</fullName>
    </submittedName>
</protein>
<comment type="similarity">
    <text evidence="2">Belongs to the SusD family.</text>
</comment>
<proteinExistence type="inferred from homology"/>
<dbReference type="Gene3D" id="1.25.40.390">
    <property type="match status" value="1"/>
</dbReference>
<comment type="subcellular location">
    <subcellularLocation>
        <location evidence="1">Cell outer membrane</location>
    </subcellularLocation>
</comment>
<evidence type="ECO:0000313" key="9">
    <source>
        <dbReference type="Proteomes" id="UP000012317"/>
    </source>
</evidence>
<evidence type="ECO:0000256" key="1">
    <source>
        <dbReference type="ARBA" id="ARBA00004442"/>
    </source>
</evidence>
<dbReference type="STRING" id="1189619.pgond44_10844"/>
<evidence type="ECO:0000256" key="3">
    <source>
        <dbReference type="ARBA" id="ARBA00022729"/>
    </source>
</evidence>